<comment type="caution">
    <text evidence="7">The sequence shown here is derived from an EMBL/GenBank/DDBJ whole genome shotgun (WGS) entry which is preliminary data.</text>
</comment>
<evidence type="ECO:0000259" key="5">
    <source>
        <dbReference type="Pfam" id="PF00891"/>
    </source>
</evidence>
<keyword evidence="3" id="KW-0949">S-adenosyl-L-methionine</keyword>
<dbReference type="Gene3D" id="1.10.10.10">
    <property type="entry name" value="Winged helix-like DNA-binding domain superfamily/Winged helix DNA-binding domain"/>
    <property type="match status" value="1"/>
</dbReference>
<dbReference type="InterPro" id="IPR001077">
    <property type="entry name" value="COMT_C"/>
</dbReference>
<evidence type="ECO:0000313" key="7">
    <source>
        <dbReference type="EMBL" id="KAK3942879.1"/>
    </source>
</evidence>
<dbReference type="InterPro" id="IPR016461">
    <property type="entry name" value="COMT-like"/>
</dbReference>
<reference evidence="8" key="1">
    <citation type="journal article" date="2023" name="Mol. Phylogenet. Evol.">
        <title>Genome-scale phylogeny and comparative genomics of the fungal order Sordariales.</title>
        <authorList>
            <person name="Hensen N."/>
            <person name="Bonometti L."/>
            <person name="Westerberg I."/>
            <person name="Brannstrom I.O."/>
            <person name="Guillou S."/>
            <person name="Cros-Aarteil S."/>
            <person name="Calhoun S."/>
            <person name="Haridas S."/>
            <person name="Kuo A."/>
            <person name="Mondo S."/>
            <person name="Pangilinan J."/>
            <person name="Riley R."/>
            <person name="LaButti K."/>
            <person name="Andreopoulos B."/>
            <person name="Lipzen A."/>
            <person name="Chen C."/>
            <person name="Yan M."/>
            <person name="Daum C."/>
            <person name="Ng V."/>
            <person name="Clum A."/>
            <person name="Steindorff A."/>
            <person name="Ohm R.A."/>
            <person name="Martin F."/>
            <person name="Silar P."/>
            <person name="Natvig D.O."/>
            <person name="Lalanne C."/>
            <person name="Gautier V."/>
            <person name="Ament-Velasquez S.L."/>
            <person name="Kruys A."/>
            <person name="Hutchinson M.I."/>
            <person name="Powell A.J."/>
            <person name="Barry K."/>
            <person name="Miller A.N."/>
            <person name="Grigoriev I.V."/>
            <person name="Debuchy R."/>
            <person name="Gladieux P."/>
            <person name="Hiltunen Thoren M."/>
            <person name="Johannesson H."/>
        </authorList>
    </citation>
    <scope>NUCLEOTIDE SEQUENCE [LARGE SCALE GENOMIC DNA]</scope>
    <source>
        <strain evidence="8">CBS 340.73</strain>
    </source>
</reference>
<dbReference type="SUPFAM" id="SSF46785">
    <property type="entry name" value="Winged helix' DNA-binding domain"/>
    <property type="match status" value="1"/>
</dbReference>
<dbReference type="InterPro" id="IPR036388">
    <property type="entry name" value="WH-like_DNA-bd_sf"/>
</dbReference>
<keyword evidence="2" id="KW-0808">Transferase</keyword>
<dbReference type="GO" id="GO:0046983">
    <property type="term" value="F:protein dimerization activity"/>
    <property type="evidence" value="ECO:0007669"/>
    <property type="project" value="InterPro"/>
</dbReference>
<feature type="domain" description="O-methyltransferase dimerisation" evidence="6">
    <location>
        <begin position="54"/>
        <end position="118"/>
    </location>
</feature>
<dbReference type="InterPro" id="IPR036390">
    <property type="entry name" value="WH_DNA-bd_sf"/>
</dbReference>
<dbReference type="Gene3D" id="3.40.50.150">
    <property type="entry name" value="Vaccinia Virus protein VP39"/>
    <property type="match status" value="1"/>
</dbReference>
<name>A0AAN6NBS8_9PEZI</name>
<dbReference type="Pfam" id="PF00891">
    <property type="entry name" value="Methyltransf_2"/>
    <property type="match status" value="1"/>
</dbReference>
<dbReference type="GO" id="GO:0032259">
    <property type="term" value="P:methylation"/>
    <property type="evidence" value="ECO:0007669"/>
    <property type="project" value="UniProtKB-KW"/>
</dbReference>
<dbReference type="InterPro" id="IPR012967">
    <property type="entry name" value="COMT_dimerisation"/>
</dbReference>
<sequence>MAHRATIAKTEQFLANLRADDGSSATNRADLLRQLDDLRRSLQTPPDSLILIIINACVELGVFSVVPPDTPTSITSIAETVGVDASILSRFLNALVLEGFFTQPSPGAYSHTPASLALHDQDSQVFWKASVAMPLDRVLHTATYLRTHTLAQTRDPTQNAYSWSLDLQGLSFFEALERDDVYGQVWKRSMELTAKVQFATGMFPWQSLKEDVAKSGRAFVVDVGGGRGNALVEITKECEKHGFTGEMVLQDLARTLEGVSIEGVRNVPYDSFTDLEQPIKDAHVYYLRKVLHDYYDNKARHILQQTVNAMGPASRVILNEYILPSEEGGNGLGKDIFPFLMDFSMFICGGKERNEKQWRELLDSVGLEVVHIWRHPDTPVQADIECRLKSSQ</sequence>
<evidence type="ECO:0000256" key="1">
    <source>
        <dbReference type="ARBA" id="ARBA00022603"/>
    </source>
</evidence>
<gene>
    <name evidence="7" type="ORF">QBC46DRAFT_339131</name>
</gene>
<dbReference type="AlphaFoldDB" id="A0AAN6NBS8"/>
<evidence type="ECO:0000256" key="2">
    <source>
        <dbReference type="ARBA" id="ARBA00022679"/>
    </source>
</evidence>
<dbReference type="PANTHER" id="PTHR43712:SF1">
    <property type="entry name" value="HYPOTHETICAL O-METHYLTRANSFERASE (EUROFUNG)-RELATED"/>
    <property type="match status" value="1"/>
</dbReference>
<feature type="domain" description="O-methyltransferase C-terminal" evidence="5">
    <location>
        <begin position="168"/>
        <end position="366"/>
    </location>
</feature>
<evidence type="ECO:0000259" key="6">
    <source>
        <dbReference type="Pfam" id="PF08100"/>
    </source>
</evidence>
<dbReference type="GO" id="GO:0008171">
    <property type="term" value="F:O-methyltransferase activity"/>
    <property type="evidence" value="ECO:0007669"/>
    <property type="project" value="InterPro"/>
</dbReference>
<dbReference type="PANTHER" id="PTHR43712">
    <property type="entry name" value="PUTATIVE (AFU_ORTHOLOGUE AFUA_4G14580)-RELATED"/>
    <property type="match status" value="1"/>
</dbReference>
<dbReference type="PROSITE" id="PS51683">
    <property type="entry name" value="SAM_OMT_II"/>
    <property type="match status" value="1"/>
</dbReference>
<proteinExistence type="predicted"/>
<keyword evidence="1" id="KW-0489">Methyltransferase</keyword>
<evidence type="ECO:0000256" key="4">
    <source>
        <dbReference type="PIRSR" id="PIRSR005739-1"/>
    </source>
</evidence>
<dbReference type="PIRSF" id="PIRSF005739">
    <property type="entry name" value="O-mtase"/>
    <property type="match status" value="1"/>
</dbReference>
<protein>
    <submittedName>
        <fullName evidence="7">Demethylsterigmatocystin 6-O-methyltransferase</fullName>
    </submittedName>
</protein>
<feature type="active site" description="Proton acceptor" evidence="4">
    <location>
        <position position="292"/>
    </location>
</feature>
<evidence type="ECO:0000313" key="8">
    <source>
        <dbReference type="Proteomes" id="UP001303473"/>
    </source>
</evidence>
<dbReference type="Proteomes" id="UP001303473">
    <property type="component" value="Unassembled WGS sequence"/>
</dbReference>
<dbReference type="EMBL" id="MU853770">
    <property type="protein sequence ID" value="KAK3942879.1"/>
    <property type="molecule type" value="Genomic_DNA"/>
</dbReference>
<dbReference type="InterPro" id="IPR029063">
    <property type="entry name" value="SAM-dependent_MTases_sf"/>
</dbReference>
<accession>A0AAN6NBS8</accession>
<dbReference type="Pfam" id="PF08100">
    <property type="entry name" value="Dimerisation"/>
    <property type="match status" value="1"/>
</dbReference>
<evidence type="ECO:0000256" key="3">
    <source>
        <dbReference type="ARBA" id="ARBA00022691"/>
    </source>
</evidence>
<organism evidence="7 8">
    <name type="scientific">Diplogelasinospora grovesii</name>
    <dbReference type="NCBI Taxonomy" id="303347"/>
    <lineage>
        <taxon>Eukaryota</taxon>
        <taxon>Fungi</taxon>
        <taxon>Dikarya</taxon>
        <taxon>Ascomycota</taxon>
        <taxon>Pezizomycotina</taxon>
        <taxon>Sordariomycetes</taxon>
        <taxon>Sordariomycetidae</taxon>
        <taxon>Sordariales</taxon>
        <taxon>Diplogelasinosporaceae</taxon>
        <taxon>Diplogelasinospora</taxon>
    </lineage>
</organism>
<dbReference type="SUPFAM" id="SSF53335">
    <property type="entry name" value="S-adenosyl-L-methionine-dependent methyltransferases"/>
    <property type="match status" value="1"/>
</dbReference>
<keyword evidence="8" id="KW-1185">Reference proteome</keyword>